<reference evidence="1 2" key="1">
    <citation type="journal article" date="2014" name="Nat. Genet.">
        <title>Genome sequence of the hot pepper provides insights into the evolution of pungency in Capsicum species.</title>
        <authorList>
            <person name="Kim S."/>
            <person name="Park M."/>
            <person name="Yeom S.I."/>
            <person name="Kim Y.M."/>
            <person name="Lee J.M."/>
            <person name="Lee H.A."/>
            <person name="Seo E."/>
            <person name="Choi J."/>
            <person name="Cheong K."/>
            <person name="Kim K.T."/>
            <person name="Jung K."/>
            <person name="Lee G.W."/>
            <person name="Oh S.K."/>
            <person name="Bae C."/>
            <person name="Kim S.B."/>
            <person name="Lee H.Y."/>
            <person name="Kim S.Y."/>
            <person name="Kim M.S."/>
            <person name="Kang B.C."/>
            <person name="Jo Y.D."/>
            <person name="Yang H.B."/>
            <person name="Jeong H.J."/>
            <person name="Kang W.H."/>
            <person name="Kwon J.K."/>
            <person name="Shin C."/>
            <person name="Lim J.Y."/>
            <person name="Park J.H."/>
            <person name="Huh J.H."/>
            <person name="Kim J.S."/>
            <person name="Kim B.D."/>
            <person name="Cohen O."/>
            <person name="Paran I."/>
            <person name="Suh M.C."/>
            <person name="Lee S.B."/>
            <person name="Kim Y.K."/>
            <person name="Shin Y."/>
            <person name="Noh S.J."/>
            <person name="Park J."/>
            <person name="Seo Y.S."/>
            <person name="Kwon S.Y."/>
            <person name="Kim H.A."/>
            <person name="Park J.M."/>
            <person name="Kim H.J."/>
            <person name="Choi S.B."/>
            <person name="Bosland P.W."/>
            <person name="Reeves G."/>
            <person name="Jo S.H."/>
            <person name="Lee B.W."/>
            <person name="Cho H.T."/>
            <person name="Choi H.S."/>
            <person name="Lee M.S."/>
            <person name="Yu Y."/>
            <person name="Do Choi Y."/>
            <person name="Park B.S."/>
            <person name="van Deynze A."/>
            <person name="Ashrafi H."/>
            <person name="Hill T."/>
            <person name="Kim W.T."/>
            <person name="Pai H.S."/>
            <person name="Ahn H.K."/>
            <person name="Yeam I."/>
            <person name="Giovannoni J.J."/>
            <person name="Rose J.K."/>
            <person name="Sorensen I."/>
            <person name="Lee S.J."/>
            <person name="Kim R.W."/>
            <person name="Choi I.Y."/>
            <person name="Choi B.S."/>
            <person name="Lim J.S."/>
            <person name="Lee Y.H."/>
            <person name="Choi D."/>
        </authorList>
    </citation>
    <scope>NUCLEOTIDE SEQUENCE [LARGE SCALE GENOMIC DNA]</scope>
    <source>
        <strain evidence="2">cv. CM334</strain>
    </source>
</reference>
<protein>
    <submittedName>
        <fullName evidence="1">Uncharacterized protein</fullName>
    </submittedName>
</protein>
<dbReference type="AlphaFoldDB" id="A0A2G2ZK42"/>
<dbReference type="EMBL" id="AYRZ02000005">
    <property type="protein sequence ID" value="PHT82294.1"/>
    <property type="molecule type" value="Genomic_DNA"/>
</dbReference>
<name>A0A2G2ZK42_CAPAN</name>
<keyword evidence="2" id="KW-1185">Reference proteome</keyword>
<accession>A0A2G2ZK42</accession>
<evidence type="ECO:0000313" key="2">
    <source>
        <dbReference type="Proteomes" id="UP000222542"/>
    </source>
</evidence>
<dbReference type="OMA" id="IYHMAPM"/>
<dbReference type="Gramene" id="PHT82294">
    <property type="protein sequence ID" value="PHT82294"/>
    <property type="gene ID" value="T459_15309"/>
</dbReference>
<comment type="caution">
    <text evidence="1">The sequence shown here is derived from an EMBL/GenBank/DDBJ whole genome shotgun (WGS) entry which is preliminary data.</text>
</comment>
<dbReference type="PANTHER" id="PTHR33416:SF20">
    <property type="entry name" value="NUCLEAR PORE COMPLEX PROTEIN NUP1"/>
    <property type="match status" value="1"/>
</dbReference>
<dbReference type="STRING" id="4072.A0A2G2ZK42"/>
<dbReference type="Proteomes" id="UP000222542">
    <property type="component" value="Unassembled WGS sequence"/>
</dbReference>
<evidence type="ECO:0000313" key="1">
    <source>
        <dbReference type="EMBL" id="PHT82294.1"/>
    </source>
</evidence>
<gene>
    <name evidence="1" type="ORF">T459_15309</name>
</gene>
<proteinExistence type="predicted"/>
<sequence length="170" mass="18807">MSALFKQQVQQESNLVSRWHMVFSNMRFGGGRAEIDRLTELLRSKTVDTPDGDDKSIVATPITSSRVPKRNAASPAGLAKAYMGTRPSKASPSILSLQSQVVRDTPLLKNAAYSQNLRITSVTANTAGVVGVRANGFTTPRYRGRSAIYHMAPMPYSRLLERRKRIKLNE</sequence>
<reference evidence="1 2" key="2">
    <citation type="journal article" date="2017" name="Genome Biol.">
        <title>New reference genome sequences of hot pepper reveal the massive evolution of plant disease-resistance genes by retroduplication.</title>
        <authorList>
            <person name="Kim S."/>
            <person name="Park J."/>
            <person name="Yeom S.I."/>
            <person name="Kim Y.M."/>
            <person name="Seo E."/>
            <person name="Kim K.T."/>
            <person name="Kim M.S."/>
            <person name="Lee J.M."/>
            <person name="Cheong K."/>
            <person name="Shin H.S."/>
            <person name="Kim S.B."/>
            <person name="Han K."/>
            <person name="Lee J."/>
            <person name="Park M."/>
            <person name="Lee H.A."/>
            <person name="Lee H.Y."/>
            <person name="Lee Y."/>
            <person name="Oh S."/>
            <person name="Lee J.H."/>
            <person name="Choi E."/>
            <person name="Choi E."/>
            <person name="Lee S.E."/>
            <person name="Jeon J."/>
            <person name="Kim H."/>
            <person name="Choi G."/>
            <person name="Song H."/>
            <person name="Lee J."/>
            <person name="Lee S.C."/>
            <person name="Kwon J.K."/>
            <person name="Lee H.Y."/>
            <person name="Koo N."/>
            <person name="Hong Y."/>
            <person name="Kim R.W."/>
            <person name="Kang W.H."/>
            <person name="Huh J.H."/>
            <person name="Kang B.C."/>
            <person name="Yang T.J."/>
            <person name="Lee Y.H."/>
            <person name="Bennetzen J.L."/>
            <person name="Choi D."/>
        </authorList>
    </citation>
    <scope>NUCLEOTIDE SEQUENCE [LARGE SCALE GENOMIC DNA]</scope>
    <source>
        <strain evidence="2">cv. CM334</strain>
    </source>
</reference>
<dbReference type="PANTHER" id="PTHR33416">
    <property type="entry name" value="NUCLEAR PORE COMPLEX PROTEIN NUP1"/>
    <property type="match status" value="1"/>
</dbReference>
<organism evidence="1 2">
    <name type="scientific">Capsicum annuum</name>
    <name type="common">Capsicum pepper</name>
    <dbReference type="NCBI Taxonomy" id="4072"/>
    <lineage>
        <taxon>Eukaryota</taxon>
        <taxon>Viridiplantae</taxon>
        <taxon>Streptophyta</taxon>
        <taxon>Embryophyta</taxon>
        <taxon>Tracheophyta</taxon>
        <taxon>Spermatophyta</taxon>
        <taxon>Magnoliopsida</taxon>
        <taxon>eudicotyledons</taxon>
        <taxon>Gunneridae</taxon>
        <taxon>Pentapetalae</taxon>
        <taxon>asterids</taxon>
        <taxon>lamiids</taxon>
        <taxon>Solanales</taxon>
        <taxon>Solanaceae</taxon>
        <taxon>Solanoideae</taxon>
        <taxon>Capsiceae</taxon>
        <taxon>Capsicum</taxon>
    </lineage>
</organism>